<dbReference type="OrthoDB" id="5144756at2"/>
<dbReference type="Proteomes" id="UP000186292">
    <property type="component" value="Unassembled WGS sequence"/>
</dbReference>
<organism evidence="1 2">
    <name type="scientific">Corynebacterium appendicis CIP 107643</name>
    <dbReference type="NCBI Taxonomy" id="1161099"/>
    <lineage>
        <taxon>Bacteria</taxon>
        <taxon>Bacillati</taxon>
        <taxon>Actinomycetota</taxon>
        <taxon>Actinomycetes</taxon>
        <taxon>Mycobacteriales</taxon>
        <taxon>Corynebacteriaceae</taxon>
        <taxon>Corynebacterium</taxon>
    </lineage>
</organism>
<sequence>MTALQTVTLHQDSRPSRRLILVDIENFNCSPIQCPAEAKWCKRMLTSWLNIQEGEIIVIASDKSGILNVNAGWKGPRLLMGLGSDGADLRLIEEIERMNLGQFDEIALVSGDGIFADPVSRAAKCGVPTKVYSHGFTLSERLRMAAAEVYLSEDGYSQSAAELQGTPPTNSNIIQLHSYSKETA</sequence>
<evidence type="ECO:0000313" key="1">
    <source>
        <dbReference type="EMBL" id="SIS48920.1"/>
    </source>
</evidence>
<evidence type="ECO:0000313" key="2">
    <source>
        <dbReference type="Proteomes" id="UP000186292"/>
    </source>
</evidence>
<reference evidence="2" key="1">
    <citation type="submission" date="2017-01" db="EMBL/GenBank/DDBJ databases">
        <authorList>
            <person name="Varghese N."/>
            <person name="Submissions S."/>
        </authorList>
    </citation>
    <scope>NUCLEOTIDE SEQUENCE [LARGE SCALE GENOMIC DNA]</scope>
    <source>
        <strain evidence="2">DSM 44531</strain>
    </source>
</reference>
<proteinExistence type="predicted"/>
<keyword evidence="2" id="KW-1185">Reference proteome</keyword>
<dbReference type="AlphaFoldDB" id="A0A1N7JHY1"/>
<dbReference type="STRING" id="1161099.SAMN05444817_10843"/>
<accession>A0A1N7JHY1</accession>
<dbReference type="Gene3D" id="3.40.50.1010">
    <property type="entry name" value="5'-nuclease"/>
    <property type="match status" value="1"/>
</dbReference>
<name>A0A1N7JHY1_9CORY</name>
<gene>
    <name evidence="1" type="ORF">SAMN05444817_10843</name>
</gene>
<dbReference type="EMBL" id="FTOF01000008">
    <property type="protein sequence ID" value="SIS48920.1"/>
    <property type="molecule type" value="Genomic_DNA"/>
</dbReference>
<dbReference type="RefSeq" id="WP_076599482.1">
    <property type="nucleotide sequence ID" value="NZ_CP046976.1"/>
</dbReference>
<protein>
    <submittedName>
        <fullName evidence="1">NYN domain-containing protein</fullName>
    </submittedName>
</protein>